<name>A0ABN9BEE8_9NEOB</name>
<feature type="region of interest" description="Disordered" evidence="1">
    <location>
        <begin position="1"/>
        <end position="85"/>
    </location>
</feature>
<sequence length="85" mass="9158">MSLFVSFKFPAVSSPYSPTLAGDGTQMTDTGSRRGQYRGTLQEGQSRSAGQGKRRTDPGVEPHSKHSVARGYRLVLHSGIPPGRL</sequence>
<evidence type="ECO:0000313" key="3">
    <source>
        <dbReference type="Proteomes" id="UP001162483"/>
    </source>
</evidence>
<feature type="non-terminal residue" evidence="2">
    <location>
        <position position="85"/>
    </location>
</feature>
<organism evidence="2 3">
    <name type="scientific">Staurois parvus</name>
    <dbReference type="NCBI Taxonomy" id="386267"/>
    <lineage>
        <taxon>Eukaryota</taxon>
        <taxon>Metazoa</taxon>
        <taxon>Chordata</taxon>
        <taxon>Craniata</taxon>
        <taxon>Vertebrata</taxon>
        <taxon>Euteleostomi</taxon>
        <taxon>Amphibia</taxon>
        <taxon>Batrachia</taxon>
        <taxon>Anura</taxon>
        <taxon>Neobatrachia</taxon>
        <taxon>Ranoidea</taxon>
        <taxon>Ranidae</taxon>
        <taxon>Staurois</taxon>
    </lineage>
</organism>
<dbReference type="EMBL" id="CATNWA010003646">
    <property type="protein sequence ID" value="CAI9545901.1"/>
    <property type="molecule type" value="Genomic_DNA"/>
</dbReference>
<evidence type="ECO:0000256" key="1">
    <source>
        <dbReference type="SAM" id="MobiDB-lite"/>
    </source>
</evidence>
<protein>
    <submittedName>
        <fullName evidence="2">Uncharacterized protein</fullName>
    </submittedName>
</protein>
<proteinExistence type="predicted"/>
<dbReference type="Proteomes" id="UP001162483">
    <property type="component" value="Unassembled WGS sequence"/>
</dbReference>
<accession>A0ABN9BEE8</accession>
<feature type="compositionally biased region" description="Basic and acidic residues" evidence="1">
    <location>
        <begin position="54"/>
        <end position="64"/>
    </location>
</feature>
<comment type="caution">
    <text evidence="2">The sequence shown here is derived from an EMBL/GenBank/DDBJ whole genome shotgun (WGS) entry which is preliminary data.</text>
</comment>
<keyword evidence="3" id="KW-1185">Reference proteome</keyword>
<evidence type="ECO:0000313" key="2">
    <source>
        <dbReference type="EMBL" id="CAI9545901.1"/>
    </source>
</evidence>
<reference evidence="2" key="1">
    <citation type="submission" date="2023-05" db="EMBL/GenBank/DDBJ databases">
        <authorList>
            <person name="Stuckert A."/>
        </authorList>
    </citation>
    <scope>NUCLEOTIDE SEQUENCE</scope>
</reference>
<gene>
    <name evidence="2" type="ORF">SPARVUS_LOCUS2745558</name>
</gene>